<evidence type="ECO:0000259" key="7">
    <source>
        <dbReference type="PROSITE" id="PS51294"/>
    </source>
</evidence>
<evidence type="ECO:0000313" key="10">
    <source>
        <dbReference type="Proteomes" id="UP001152523"/>
    </source>
</evidence>
<evidence type="ECO:0000256" key="5">
    <source>
        <dbReference type="SAM" id="MobiDB-lite"/>
    </source>
</evidence>
<feature type="region of interest" description="Disordered" evidence="5">
    <location>
        <begin position="1"/>
        <end position="28"/>
    </location>
</feature>
<evidence type="ECO:0000313" key="9">
    <source>
        <dbReference type="EMBL" id="CAH9123340.1"/>
    </source>
</evidence>
<feature type="domain" description="HTH myb-type" evidence="7">
    <location>
        <begin position="23"/>
        <end position="72"/>
    </location>
</feature>
<feature type="domain" description="HTH myb-type" evidence="7">
    <location>
        <begin position="73"/>
        <end position="127"/>
    </location>
</feature>
<dbReference type="InterPro" id="IPR015495">
    <property type="entry name" value="Myb_TF_plants"/>
</dbReference>
<organism evidence="9 10">
    <name type="scientific">Cuscuta epithymum</name>
    <dbReference type="NCBI Taxonomy" id="186058"/>
    <lineage>
        <taxon>Eukaryota</taxon>
        <taxon>Viridiplantae</taxon>
        <taxon>Streptophyta</taxon>
        <taxon>Embryophyta</taxon>
        <taxon>Tracheophyta</taxon>
        <taxon>Spermatophyta</taxon>
        <taxon>Magnoliopsida</taxon>
        <taxon>eudicotyledons</taxon>
        <taxon>Gunneridae</taxon>
        <taxon>Pentapetalae</taxon>
        <taxon>asterids</taxon>
        <taxon>lamiids</taxon>
        <taxon>Solanales</taxon>
        <taxon>Convolvulaceae</taxon>
        <taxon>Cuscuteae</taxon>
        <taxon>Cuscuta</taxon>
        <taxon>Cuscuta subgen. Cuscuta</taxon>
    </lineage>
</organism>
<gene>
    <name evidence="8" type="ORF">CEPIT_LOCUS1252</name>
    <name evidence="9" type="ORF">CEPIT_LOCUS25142</name>
</gene>
<dbReference type="InterPro" id="IPR009057">
    <property type="entry name" value="Homeodomain-like_sf"/>
</dbReference>
<dbReference type="Gene3D" id="1.10.10.60">
    <property type="entry name" value="Homeodomain-like"/>
    <property type="match status" value="2"/>
</dbReference>
<evidence type="ECO:0000256" key="1">
    <source>
        <dbReference type="ARBA" id="ARBA00004123"/>
    </source>
</evidence>
<reference evidence="9" key="1">
    <citation type="submission" date="2022-07" db="EMBL/GenBank/DDBJ databases">
        <authorList>
            <person name="Macas J."/>
            <person name="Novak P."/>
            <person name="Neumann P."/>
        </authorList>
    </citation>
    <scope>NUCLEOTIDE SEQUENCE</scope>
</reference>
<keyword evidence="3" id="KW-0238">DNA-binding</keyword>
<dbReference type="InterPro" id="IPR001005">
    <property type="entry name" value="SANT/Myb"/>
</dbReference>
<evidence type="ECO:0000256" key="2">
    <source>
        <dbReference type="ARBA" id="ARBA00022737"/>
    </source>
</evidence>
<dbReference type="PANTHER" id="PTHR47994">
    <property type="entry name" value="F14D16.11-RELATED"/>
    <property type="match status" value="1"/>
</dbReference>
<dbReference type="CDD" id="cd00167">
    <property type="entry name" value="SANT"/>
    <property type="match status" value="2"/>
</dbReference>
<keyword evidence="4" id="KW-0539">Nucleus</keyword>
<feature type="domain" description="Myb-like" evidence="6">
    <location>
        <begin position="73"/>
        <end position="123"/>
    </location>
</feature>
<feature type="domain" description="Myb-like" evidence="6">
    <location>
        <begin position="20"/>
        <end position="72"/>
    </location>
</feature>
<dbReference type="PANTHER" id="PTHR47994:SF5">
    <property type="entry name" value="F14D16.11-RELATED"/>
    <property type="match status" value="1"/>
</dbReference>
<dbReference type="FunFam" id="1.10.10.60:FF:000349">
    <property type="entry name" value="Transcription factor MYB39"/>
    <property type="match status" value="1"/>
</dbReference>
<dbReference type="FunFam" id="1.10.10.60:FF:000001">
    <property type="entry name" value="MYB-related transcription factor"/>
    <property type="match status" value="1"/>
</dbReference>
<evidence type="ECO:0000313" key="8">
    <source>
        <dbReference type="EMBL" id="CAH9058516.1"/>
    </source>
</evidence>
<dbReference type="SUPFAM" id="SSF46689">
    <property type="entry name" value="Homeodomain-like"/>
    <property type="match status" value="1"/>
</dbReference>
<accession>A0AAV0EJ03</accession>
<evidence type="ECO:0000259" key="6">
    <source>
        <dbReference type="PROSITE" id="PS50090"/>
    </source>
</evidence>
<sequence>MNRRQSPPTVGGGNGGDENTGVVKKGPWTPEEDKRLVTYIQKHGHGSWKVVAKLAGLNRCGKSCRLRWTNYLRPDLKRGKFTAEEEQLIIKLHSVIGNKWSAIATRLPGRTDNEIKNHWNTHLRKRLLQMGIDPTTHRPVTDFNLINVLANLTQLLAVVTNSGNNSNLTTNPDWDSINALRLCSDAAQIVNQHNLMTPLQLQLQSNTINSTAANEAQNQMVGPAAQIGGINQILDHLVLLYPSMPEVQIPRLSFIANETNQGKSVMDVSSSASSSVKIPSGLDIPNNPILPTLNYASTLPERTSSSIDWPTDKERCSIPGFPNHVTATTFEAWGDIKMADDDAVGSYWQDILYPAMSP</sequence>
<dbReference type="GO" id="GO:0010597">
    <property type="term" value="P:green leaf volatile biosynthetic process"/>
    <property type="evidence" value="ECO:0007669"/>
    <property type="project" value="UniProtKB-ARBA"/>
</dbReference>
<dbReference type="EMBL" id="CAMAPF010000930">
    <property type="protein sequence ID" value="CAH9123340.1"/>
    <property type="molecule type" value="Genomic_DNA"/>
</dbReference>
<dbReference type="EMBL" id="CAMAPF010000008">
    <property type="protein sequence ID" value="CAH9058516.1"/>
    <property type="molecule type" value="Genomic_DNA"/>
</dbReference>
<dbReference type="PROSITE" id="PS50090">
    <property type="entry name" value="MYB_LIKE"/>
    <property type="match status" value="2"/>
</dbReference>
<comment type="caution">
    <text evidence="9">The sequence shown here is derived from an EMBL/GenBank/DDBJ whole genome shotgun (WGS) entry which is preliminary data.</text>
</comment>
<evidence type="ECO:0000256" key="3">
    <source>
        <dbReference type="ARBA" id="ARBA00023125"/>
    </source>
</evidence>
<keyword evidence="10" id="KW-1185">Reference proteome</keyword>
<name>A0AAV0EJ03_9ASTE</name>
<evidence type="ECO:0000256" key="4">
    <source>
        <dbReference type="ARBA" id="ARBA00023242"/>
    </source>
</evidence>
<dbReference type="PROSITE" id="PS51294">
    <property type="entry name" value="HTH_MYB"/>
    <property type="match status" value="2"/>
</dbReference>
<protein>
    <submittedName>
        <fullName evidence="9">Uncharacterized protein</fullName>
    </submittedName>
</protein>
<dbReference type="Pfam" id="PF00249">
    <property type="entry name" value="Myb_DNA-binding"/>
    <property type="match status" value="2"/>
</dbReference>
<dbReference type="GO" id="GO:0005634">
    <property type="term" value="C:nucleus"/>
    <property type="evidence" value="ECO:0007669"/>
    <property type="project" value="UniProtKB-SubCell"/>
</dbReference>
<comment type="subcellular location">
    <subcellularLocation>
        <location evidence="1">Nucleus</location>
    </subcellularLocation>
</comment>
<dbReference type="GO" id="GO:0000976">
    <property type="term" value="F:transcription cis-regulatory region binding"/>
    <property type="evidence" value="ECO:0007669"/>
    <property type="project" value="UniProtKB-ARBA"/>
</dbReference>
<dbReference type="Proteomes" id="UP001152523">
    <property type="component" value="Unassembled WGS sequence"/>
</dbReference>
<dbReference type="AlphaFoldDB" id="A0AAV0EJ03"/>
<dbReference type="SMART" id="SM00717">
    <property type="entry name" value="SANT"/>
    <property type="match status" value="2"/>
</dbReference>
<keyword evidence="2" id="KW-0677">Repeat</keyword>
<proteinExistence type="predicted"/>
<dbReference type="InterPro" id="IPR017930">
    <property type="entry name" value="Myb_dom"/>
</dbReference>